<dbReference type="KEGG" id="goe:100908777"/>
<dbReference type="GO" id="GO:0003723">
    <property type="term" value="F:RNA binding"/>
    <property type="evidence" value="ECO:0007669"/>
    <property type="project" value="UniProtKB-KW"/>
</dbReference>
<dbReference type="InterPro" id="IPR025721">
    <property type="entry name" value="Exosome_cplx_N_dom"/>
</dbReference>
<proteinExistence type="inferred from homology"/>
<dbReference type="GeneID" id="100908777"/>
<evidence type="ECO:0000313" key="10">
    <source>
        <dbReference type="Proteomes" id="UP000694867"/>
    </source>
</evidence>
<keyword evidence="5" id="KW-0694">RNA-binding</keyword>
<dbReference type="FunFam" id="2.40.50.140:FF:000038">
    <property type="entry name" value="Exosome complex component RRP4"/>
    <property type="match status" value="1"/>
</dbReference>
<keyword evidence="10" id="KW-1185">Reference proteome</keyword>
<keyword evidence="3" id="KW-0698">rRNA processing</keyword>
<dbReference type="GO" id="GO:0034475">
    <property type="term" value="P:U4 snRNA 3'-end processing"/>
    <property type="evidence" value="ECO:0007669"/>
    <property type="project" value="TreeGrafter"/>
</dbReference>
<dbReference type="Pfam" id="PF15985">
    <property type="entry name" value="KH_6"/>
    <property type="match status" value="1"/>
</dbReference>
<dbReference type="InterPro" id="IPR036612">
    <property type="entry name" value="KH_dom_type_1_sf"/>
</dbReference>
<comment type="similarity">
    <text evidence="2">Belongs to the RRP4 family.</text>
</comment>
<dbReference type="GO" id="GO:0071035">
    <property type="term" value="P:nuclear polyadenylation-dependent rRNA catabolic process"/>
    <property type="evidence" value="ECO:0007669"/>
    <property type="project" value="TreeGrafter"/>
</dbReference>
<dbReference type="InterPro" id="IPR004088">
    <property type="entry name" value="KH_dom_type_1"/>
</dbReference>
<feature type="domain" description="RRP4 S1" evidence="9">
    <location>
        <begin position="83"/>
        <end position="155"/>
    </location>
</feature>
<reference evidence="11" key="1">
    <citation type="submission" date="2025-08" db="UniProtKB">
        <authorList>
            <consortium name="RefSeq"/>
        </authorList>
    </citation>
    <scope>IDENTIFICATION</scope>
</reference>
<evidence type="ECO:0000256" key="3">
    <source>
        <dbReference type="ARBA" id="ARBA00022552"/>
    </source>
</evidence>
<dbReference type="PANTHER" id="PTHR21321">
    <property type="entry name" value="PNAS-3 RELATED"/>
    <property type="match status" value="1"/>
</dbReference>
<dbReference type="Pfam" id="PF21266">
    <property type="entry name" value="S1_RRP4"/>
    <property type="match status" value="1"/>
</dbReference>
<evidence type="ECO:0000256" key="4">
    <source>
        <dbReference type="ARBA" id="ARBA00022835"/>
    </source>
</evidence>
<dbReference type="GO" id="GO:0071051">
    <property type="term" value="P:poly(A)-dependent snoRNA 3'-end processing"/>
    <property type="evidence" value="ECO:0007669"/>
    <property type="project" value="TreeGrafter"/>
</dbReference>
<dbReference type="InterPro" id="IPR026699">
    <property type="entry name" value="Exosome_RNA_bind1/RRP40/RRP4"/>
</dbReference>
<dbReference type="Proteomes" id="UP000694867">
    <property type="component" value="Unplaced"/>
</dbReference>
<accession>A0AAJ6QRI1</accession>
<feature type="domain" description="Exosome complex component N-terminal" evidence="7">
    <location>
        <begin position="33"/>
        <end position="71"/>
    </location>
</feature>
<dbReference type="RefSeq" id="XP_003741473.1">
    <property type="nucleotide sequence ID" value="XM_003741425.2"/>
</dbReference>
<evidence type="ECO:0000259" key="7">
    <source>
        <dbReference type="Pfam" id="PF14382"/>
    </source>
</evidence>
<keyword evidence="4" id="KW-0271">Exosome</keyword>
<sequence length="297" mass="33047">MSADIDVRLFSSRSRSKSLADESEFMGTRAKIVVSPGTTITTDGGFMRGHGTYLEDENGLLSAVAGVVEKVNKLITVRPLKTRYNPEVGDVVVGRIVQVCQKLWKVDVGGRLYAALHLHSVNLPGGELRRKSIEDELLMSQYLIDGDLVSAEVQNVGVDGAVSLHTRNLKYGKLGQGSLVQVSPSLVKRCKTHFHNLPNGVHLVIGLNGFLWITHEGEAESSHFAQNLERVDYHTRESICRTRNVIISLSRYNIMLYDTTILYAYEISTDYSIAQLLKPEIQMEVAHLTRQKLQLEG</sequence>
<dbReference type="InterPro" id="IPR012340">
    <property type="entry name" value="NA-bd_OB-fold"/>
</dbReference>
<dbReference type="GO" id="GO:0000176">
    <property type="term" value="C:nuclear exosome (RNase complex)"/>
    <property type="evidence" value="ECO:0007669"/>
    <property type="project" value="TreeGrafter"/>
</dbReference>
<dbReference type="GO" id="GO:0071034">
    <property type="term" value="P:CUT catabolic process"/>
    <property type="evidence" value="ECO:0007669"/>
    <property type="project" value="TreeGrafter"/>
</dbReference>
<dbReference type="Pfam" id="PF14382">
    <property type="entry name" value="ECR1_N"/>
    <property type="match status" value="1"/>
</dbReference>
<protein>
    <submittedName>
        <fullName evidence="11">Exosome complex component RRP4</fullName>
    </submittedName>
</protein>
<evidence type="ECO:0000259" key="8">
    <source>
        <dbReference type="Pfam" id="PF15985"/>
    </source>
</evidence>
<dbReference type="InterPro" id="IPR048565">
    <property type="entry name" value="S1_RRP4"/>
</dbReference>
<feature type="domain" description="K Homology" evidence="8">
    <location>
        <begin position="177"/>
        <end position="214"/>
    </location>
</feature>
<comment type="subcellular location">
    <subcellularLocation>
        <location evidence="1">Nucleus</location>
    </subcellularLocation>
</comment>
<organism evidence="10 11">
    <name type="scientific">Galendromus occidentalis</name>
    <name type="common">western predatory mite</name>
    <dbReference type="NCBI Taxonomy" id="34638"/>
    <lineage>
        <taxon>Eukaryota</taxon>
        <taxon>Metazoa</taxon>
        <taxon>Ecdysozoa</taxon>
        <taxon>Arthropoda</taxon>
        <taxon>Chelicerata</taxon>
        <taxon>Arachnida</taxon>
        <taxon>Acari</taxon>
        <taxon>Parasitiformes</taxon>
        <taxon>Mesostigmata</taxon>
        <taxon>Gamasina</taxon>
        <taxon>Phytoseioidea</taxon>
        <taxon>Phytoseiidae</taxon>
        <taxon>Typhlodrominae</taxon>
        <taxon>Galendromus</taxon>
    </lineage>
</organism>
<evidence type="ECO:0000259" key="9">
    <source>
        <dbReference type="Pfam" id="PF21266"/>
    </source>
</evidence>
<dbReference type="CDD" id="cd05789">
    <property type="entry name" value="S1_Rrp4"/>
    <property type="match status" value="1"/>
</dbReference>
<keyword evidence="6" id="KW-0539">Nucleus</keyword>
<evidence type="ECO:0000256" key="5">
    <source>
        <dbReference type="ARBA" id="ARBA00022884"/>
    </source>
</evidence>
<evidence type="ECO:0000256" key="1">
    <source>
        <dbReference type="ARBA" id="ARBA00004123"/>
    </source>
</evidence>
<dbReference type="Gene3D" id="2.40.50.100">
    <property type="match status" value="1"/>
</dbReference>
<dbReference type="GO" id="GO:0071038">
    <property type="term" value="P:TRAMP-dependent tRNA surveillance pathway"/>
    <property type="evidence" value="ECO:0007669"/>
    <property type="project" value="TreeGrafter"/>
</dbReference>
<dbReference type="Gene3D" id="2.40.50.140">
    <property type="entry name" value="Nucleic acid-binding proteins"/>
    <property type="match status" value="1"/>
</dbReference>
<dbReference type="CDD" id="cd22525">
    <property type="entry name" value="KH-I_Rrp4_eukar"/>
    <property type="match status" value="1"/>
</dbReference>
<dbReference type="SUPFAM" id="SSF50249">
    <property type="entry name" value="Nucleic acid-binding proteins"/>
    <property type="match status" value="1"/>
</dbReference>
<dbReference type="SUPFAM" id="SSF54791">
    <property type="entry name" value="Eukaryotic type KH-domain (KH-domain type I)"/>
    <property type="match status" value="1"/>
</dbReference>
<gene>
    <name evidence="11" type="primary">LOC100908777</name>
</gene>
<dbReference type="PANTHER" id="PTHR21321:SF4">
    <property type="entry name" value="EXOSOME COMPLEX COMPONENT RRP4"/>
    <property type="match status" value="1"/>
</dbReference>
<dbReference type="GO" id="GO:0000467">
    <property type="term" value="P:exonucleolytic trimming to generate mature 3'-end of 5.8S rRNA from tricistronic rRNA transcript (SSU-rRNA, 5.8S rRNA, LSU-rRNA)"/>
    <property type="evidence" value="ECO:0007669"/>
    <property type="project" value="TreeGrafter"/>
</dbReference>
<name>A0AAJ6QRI1_9ACAR</name>
<dbReference type="GO" id="GO:0000177">
    <property type="term" value="C:cytoplasmic exosome (RNase complex)"/>
    <property type="evidence" value="ECO:0007669"/>
    <property type="project" value="TreeGrafter"/>
</dbReference>
<evidence type="ECO:0000313" key="11">
    <source>
        <dbReference type="RefSeq" id="XP_003741473.1"/>
    </source>
</evidence>
<dbReference type="CTD" id="37731"/>
<evidence type="ECO:0000256" key="6">
    <source>
        <dbReference type="ARBA" id="ARBA00023242"/>
    </source>
</evidence>
<dbReference type="SUPFAM" id="SSF110324">
    <property type="entry name" value="Ribosomal L27 protein-like"/>
    <property type="match status" value="1"/>
</dbReference>
<dbReference type="AlphaFoldDB" id="A0AAJ6QRI1"/>
<evidence type="ECO:0000256" key="2">
    <source>
        <dbReference type="ARBA" id="ARBA00009155"/>
    </source>
</evidence>
<dbReference type="GO" id="GO:0010468">
    <property type="term" value="P:regulation of gene expression"/>
    <property type="evidence" value="ECO:0007669"/>
    <property type="project" value="UniProtKB-ARBA"/>
</dbReference>